<dbReference type="FunFam" id="3.10.50.30:FF:000001">
    <property type="entry name" value="Transcription elongation factor GreA"/>
    <property type="match status" value="1"/>
</dbReference>
<reference evidence="12" key="1">
    <citation type="journal article" date="2020" name="mSystems">
        <title>Genome- and Community-Level Interaction Insights into Carbon Utilization and Element Cycling Functions of Hydrothermarchaeota in Hydrothermal Sediment.</title>
        <authorList>
            <person name="Zhou Z."/>
            <person name="Liu Y."/>
            <person name="Xu W."/>
            <person name="Pan J."/>
            <person name="Luo Z.H."/>
            <person name="Li M."/>
        </authorList>
    </citation>
    <scope>NUCLEOTIDE SEQUENCE [LARGE SCALE GENOMIC DNA]</scope>
    <source>
        <strain evidence="12">SpSt-210</strain>
    </source>
</reference>
<evidence type="ECO:0000256" key="7">
    <source>
        <dbReference type="ARBA" id="ARBA00030776"/>
    </source>
</evidence>
<accession>A0A831T900</accession>
<evidence type="ECO:0000256" key="4">
    <source>
        <dbReference type="ARBA" id="ARBA00023125"/>
    </source>
</evidence>
<evidence type="ECO:0000256" key="1">
    <source>
        <dbReference type="ARBA" id="ARBA00008213"/>
    </source>
</evidence>
<keyword evidence="3 8" id="KW-0805">Transcription regulation</keyword>
<comment type="caution">
    <text evidence="12">The sequence shown here is derived from an EMBL/GenBank/DDBJ whole genome shotgun (WGS) entry which is preliminary data.</text>
</comment>
<dbReference type="HAMAP" id="MF_00105">
    <property type="entry name" value="GreA_GreB"/>
    <property type="match status" value="1"/>
</dbReference>
<dbReference type="InterPro" id="IPR028624">
    <property type="entry name" value="Tscrpt_elong_fac_GreA/B"/>
</dbReference>
<dbReference type="InterPro" id="IPR006359">
    <property type="entry name" value="Tscrpt_elong_fac_GreA"/>
</dbReference>
<evidence type="ECO:0000256" key="2">
    <source>
        <dbReference type="ARBA" id="ARBA00013729"/>
    </source>
</evidence>
<dbReference type="PROSITE" id="PS00830">
    <property type="entry name" value="GREAB_2"/>
    <property type="match status" value="1"/>
</dbReference>
<dbReference type="Pfam" id="PF01272">
    <property type="entry name" value="GreA_GreB"/>
    <property type="match status" value="1"/>
</dbReference>
<evidence type="ECO:0000256" key="8">
    <source>
        <dbReference type="HAMAP-Rule" id="MF_00105"/>
    </source>
</evidence>
<proteinExistence type="inferred from homology"/>
<dbReference type="GO" id="GO:0070063">
    <property type="term" value="F:RNA polymerase binding"/>
    <property type="evidence" value="ECO:0007669"/>
    <property type="project" value="InterPro"/>
</dbReference>
<dbReference type="InterPro" id="IPR036953">
    <property type="entry name" value="GreA/GreB_C_sf"/>
</dbReference>
<protein>
    <recommendedName>
        <fullName evidence="2 8">Transcription elongation factor GreA</fullName>
    </recommendedName>
    <alternativeName>
        <fullName evidence="7 8">Transcript cleavage factor GreA</fullName>
    </alternativeName>
</protein>
<keyword evidence="12" id="KW-0648">Protein biosynthesis</keyword>
<dbReference type="PANTHER" id="PTHR30437:SF4">
    <property type="entry name" value="TRANSCRIPTION ELONGATION FACTOR GREA"/>
    <property type="match status" value="1"/>
</dbReference>
<keyword evidence="4 8" id="KW-0238">DNA-binding</keyword>
<dbReference type="Pfam" id="PF03449">
    <property type="entry name" value="GreA_GreB_N"/>
    <property type="match status" value="1"/>
</dbReference>
<dbReference type="InterPro" id="IPR022691">
    <property type="entry name" value="Tscrpt_elong_fac_GreA/B_N"/>
</dbReference>
<keyword evidence="12" id="KW-0251">Elongation factor</keyword>
<dbReference type="GO" id="GO:0006354">
    <property type="term" value="P:DNA-templated transcription elongation"/>
    <property type="evidence" value="ECO:0007669"/>
    <property type="project" value="TreeGrafter"/>
</dbReference>
<dbReference type="SUPFAM" id="SSF46557">
    <property type="entry name" value="GreA transcript cleavage protein, N-terminal domain"/>
    <property type="match status" value="1"/>
</dbReference>
<dbReference type="PANTHER" id="PTHR30437">
    <property type="entry name" value="TRANSCRIPTION ELONGATION FACTOR GREA"/>
    <property type="match status" value="1"/>
</dbReference>
<sequence length="157" mass="17548">MARERIPITQEGLEALRREYEDLVNRRRPEIARIIQEAREHGDIRENAAYDAAKHDQGFIEGRIREIEEILKRVELIEQAGPDADHSVVRIGSTVTIELDGEEETYTIVGAVEAKPSAGRISNESPVGRALLGRRVGDEVTIETPAATMKARILRIA</sequence>
<dbReference type="PIRSF" id="PIRSF006092">
    <property type="entry name" value="GreA_GreB"/>
    <property type="match status" value="1"/>
</dbReference>
<dbReference type="AlphaFoldDB" id="A0A831T900"/>
<dbReference type="GO" id="GO:0032784">
    <property type="term" value="P:regulation of DNA-templated transcription elongation"/>
    <property type="evidence" value="ECO:0007669"/>
    <property type="project" value="UniProtKB-UniRule"/>
</dbReference>
<comment type="similarity">
    <text evidence="1 8 9">Belongs to the GreA/GreB family.</text>
</comment>
<feature type="domain" description="Transcription elongation factor GreA/GreB N-terminal" evidence="11">
    <location>
        <begin position="6"/>
        <end position="75"/>
    </location>
</feature>
<dbReference type="EMBL" id="DSIY01000102">
    <property type="protein sequence ID" value="HEG90675.1"/>
    <property type="molecule type" value="Genomic_DNA"/>
</dbReference>
<dbReference type="Gene3D" id="3.10.50.30">
    <property type="entry name" value="Transcription elongation factor, GreA/GreB, C-terminal domain"/>
    <property type="match status" value="1"/>
</dbReference>
<evidence type="ECO:0000256" key="3">
    <source>
        <dbReference type="ARBA" id="ARBA00023015"/>
    </source>
</evidence>
<evidence type="ECO:0000256" key="6">
    <source>
        <dbReference type="ARBA" id="ARBA00024916"/>
    </source>
</evidence>
<evidence type="ECO:0000259" key="10">
    <source>
        <dbReference type="Pfam" id="PF01272"/>
    </source>
</evidence>
<comment type="function">
    <text evidence="6 8 9">Necessary for efficient RNA polymerase transcription elongation past template-encoded arresting sites. The arresting sites in DNA have the property of trapping a certain fraction of elongating RNA polymerases that pass through, resulting in locked ternary complexes. Cleavage of the nascent transcript by cleavage factors such as GreA or GreB allows the resumption of elongation from the new 3'terminus. GreA releases sequences of 2 to 3 nucleotides.</text>
</comment>
<dbReference type="InterPro" id="IPR018151">
    <property type="entry name" value="TF_GreA/GreB_CS"/>
</dbReference>
<dbReference type="NCBIfam" id="NF001263">
    <property type="entry name" value="PRK00226.1-4"/>
    <property type="match status" value="1"/>
</dbReference>
<evidence type="ECO:0000259" key="11">
    <source>
        <dbReference type="Pfam" id="PF03449"/>
    </source>
</evidence>
<feature type="domain" description="Transcription elongation factor GreA/GreB C-terminal" evidence="10">
    <location>
        <begin position="86"/>
        <end position="156"/>
    </location>
</feature>
<dbReference type="GO" id="GO:0003677">
    <property type="term" value="F:DNA binding"/>
    <property type="evidence" value="ECO:0007669"/>
    <property type="project" value="UniProtKB-UniRule"/>
</dbReference>
<dbReference type="SUPFAM" id="SSF54534">
    <property type="entry name" value="FKBP-like"/>
    <property type="match status" value="1"/>
</dbReference>
<evidence type="ECO:0000256" key="9">
    <source>
        <dbReference type="RuleBase" id="RU000556"/>
    </source>
</evidence>
<keyword evidence="5 8" id="KW-0804">Transcription</keyword>
<dbReference type="InterPro" id="IPR001437">
    <property type="entry name" value="Tscrpt_elong_fac_GreA/B_C"/>
</dbReference>
<dbReference type="NCBIfam" id="TIGR01462">
    <property type="entry name" value="greA"/>
    <property type="match status" value="1"/>
</dbReference>
<name>A0A831T900_9BACT</name>
<dbReference type="InterPro" id="IPR023459">
    <property type="entry name" value="Tscrpt_elong_fac_GreA/B_fam"/>
</dbReference>
<gene>
    <name evidence="8 12" type="primary">greA</name>
    <name evidence="12" type="ORF">ENP34_04415</name>
</gene>
<evidence type="ECO:0000313" key="12">
    <source>
        <dbReference type="EMBL" id="HEG90675.1"/>
    </source>
</evidence>
<dbReference type="Gene3D" id="1.10.287.180">
    <property type="entry name" value="Transcription elongation factor, GreA/GreB, N-terminal domain"/>
    <property type="match status" value="1"/>
</dbReference>
<dbReference type="FunFam" id="1.10.287.180:FF:000001">
    <property type="entry name" value="Transcription elongation factor GreA"/>
    <property type="match status" value="1"/>
</dbReference>
<organism evidence="12">
    <name type="scientific">Thermorudis peleae</name>
    <dbReference type="NCBI Taxonomy" id="1382356"/>
    <lineage>
        <taxon>Bacteria</taxon>
        <taxon>Pseudomonadati</taxon>
        <taxon>Thermomicrobiota</taxon>
        <taxon>Thermomicrobia</taxon>
        <taxon>Thermomicrobia incertae sedis</taxon>
        <taxon>Thermorudis</taxon>
    </lineage>
</organism>
<evidence type="ECO:0000256" key="5">
    <source>
        <dbReference type="ARBA" id="ARBA00023163"/>
    </source>
</evidence>
<dbReference type="InterPro" id="IPR036805">
    <property type="entry name" value="Tscrpt_elong_fac_GreA/B_N_sf"/>
</dbReference>
<dbReference type="GO" id="GO:0003746">
    <property type="term" value="F:translation elongation factor activity"/>
    <property type="evidence" value="ECO:0007669"/>
    <property type="project" value="UniProtKB-KW"/>
</dbReference>